<keyword evidence="1" id="KW-0472">Membrane</keyword>
<protein>
    <submittedName>
        <fullName evidence="2">Uncharacterized protein</fullName>
    </submittedName>
</protein>
<reference evidence="2 3" key="1">
    <citation type="submission" date="2024-01" db="EMBL/GenBank/DDBJ databases">
        <title>The complete chloroplast genome sequence of Lithospermum erythrorhizon: insights into the phylogenetic relationship among Boraginaceae species and the maternal lineages of purple gromwells.</title>
        <authorList>
            <person name="Okada T."/>
            <person name="Watanabe K."/>
        </authorList>
    </citation>
    <scope>NUCLEOTIDE SEQUENCE [LARGE SCALE GENOMIC DNA]</scope>
</reference>
<evidence type="ECO:0000256" key="1">
    <source>
        <dbReference type="SAM" id="Phobius"/>
    </source>
</evidence>
<gene>
    <name evidence="2" type="ORF">LIER_40625</name>
</gene>
<sequence length="88" mass="9756">MPLLRERPLQRVYPCARGKPYLLPEFGLLVFGSLIPWRGFDGRVISGLILGSGSVVVAFPLASNKSPWVAVRFESMVKVRPQTLLCIS</sequence>
<comment type="caution">
    <text evidence="2">The sequence shown here is derived from an EMBL/GenBank/DDBJ whole genome shotgun (WGS) entry which is preliminary data.</text>
</comment>
<dbReference type="AlphaFoldDB" id="A0AAV3R0I5"/>
<dbReference type="Proteomes" id="UP001454036">
    <property type="component" value="Unassembled WGS sequence"/>
</dbReference>
<keyword evidence="1" id="KW-0812">Transmembrane</keyword>
<accession>A0AAV3R0I5</accession>
<evidence type="ECO:0000313" key="2">
    <source>
        <dbReference type="EMBL" id="GAA0168741.1"/>
    </source>
</evidence>
<keyword evidence="1" id="KW-1133">Transmembrane helix</keyword>
<dbReference type="EMBL" id="BAABME010023749">
    <property type="protein sequence ID" value="GAA0168741.1"/>
    <property type="molecule type" value="Genomic_DNA"/>
</dbReference>
<name>A0AAV3R0I5_LITER</name>
<feature type="transmembrane region" description="Helical" evidence="1">
    <location>
        <begin position="44"/>
        <end position="62"/>
    </location>
</feature>
<organism evidence="2 3">
    <name type="scientific">Lithospermum erythrorhizon</name>
    <name type="common">Purple gromwell</name>
    <name type="synonym">Lithospermum officinale var. erythrorhizon</name>
    <dbReference type="NCBI Taxonomy" id="34254"/>
    <lineage>
        <taxon>Eukaryota</taxon>
        <taxon>Viridiplantae</taxon>
        <taxon>Streptophyta</taxon>
        <taxon>Embryophyta</taxon>
        <taxon>Tracheophyta</taxon>
        <taxon>Spermatophyta</taxon>
        <taxon>Magnoliopsida</taxon>
        <taxon>eudicotyledons</taxon>
        <taxon>Gunneridae</taxon>
        <taxon>Pentapetalae</taxon>
        <taxon>asterids</taxon>
        <taxon>lamiids</taxon>
        <taxon>Boraginales</taxon>
        <taxon>Boraginaceae</taxon>
        <taxon>Boraginoideae</taxon>
        <taxon>Lithospermeae</taxon>
        <taxon>Lithospermum</taxon>
    </lineage>
</organism>
<keyword evidence="3" id="KW-1185">Reference proteome</keyword>
<feature type="transmembrane region" description="Helical" evidence="1">
    <location>
        <begin position="21"/>
        <end position="38"/>
    </location>
</feature>
<proteinExistence type="predicted"/>
<evidence type="ECO:0000313" key="3">
    <source>
        <dbReference type="Proteomes" id="UP001454036"/>
    </source>
</evidence>